<evidence type="ECO:0000313" key="4">
    <source>
        <dbReference type="Proteomes" id="UP001138681"/>
    </source>
</evidence>
<evidence type="ECO:0000256" key="2">
    <source>
        <dbReference type="SAM" id="Phobius"/>
    </source>
</evidence>
<keyword evidence="1" id="KW-0175">Coiled coil</keyword>
<dbReference type="AlphaFoldDB" id="A0A9X1F0U2"/>
<gene>
    <name evidence="3" type="ORF">KCG46_01535</name>
</gene>
<keyword evidence="2" id="KW-0472">Membrane</keyword>
<organism evidence="3 4">
    <name type="scientific">Erythrobacter crassostreae</name>
    <dbReference type="NCBI Taxonomy" id="2828328"/>
    <lineage>
        <taxon>Bacteria</taxon>
        <taxon>Pseudomonadati</taxon>
        <taxon>Pseudomonadota</taxon>
        <taxon>Alphaproteobacteria</taxon>
        <taxon>Sphingomonadales</taxon>
        <taxon>Erythrobacteraceae</taxon>
        <taxon>Erythrobacter/Porphyrobacter group</taxon>
        <taxon>Erythrobacter</taxon>
    </lineage>
</organism>
<evidence type="ECO:0000313" key="3">
    <source>
        <dbReference type="EMBL" id="MBV7258252.1"/>
    </source>
</evidence>
<name>A0A9X1F0U2_9SPHN</name>
<dbReference type="EMBL" id="JAGSPC010000001">
    <property type="protein sequence ID" value="MBV7258252.1"/>
    <property type="molecule type" value="Genomic_DNA"/>
</dbReference>
<comment type="caution">
    <text evidence="3">The sequence shown here is derived from an EMBL/GenBank/DDBJ whole genome shotgun (WGS) entry which is preliminary data.</text>
</comment>
<protein>
    <submittedName>
        <fullName evidence="3">DUF3667 domain-containing protein</fullName>
    </submittedName>
</protein>
<keyword evidence="2" id="KW-1133">Transmembrane helix</keyword>
<dbReference type="InterPro" id="IPR022134">
    <property type="entry name" value="DUF3667"/>
</dbReference>
<keyword evidence="2" id="KW-0812">Transmembrane</keyword>
<reference evidence="3" key="1">
    <citation type="submission" date="2021-04" db="EMBL/GenBank/DDBJ databases">
        <authorList>
            <person name="Pira H."/>
            <person name="Risdian C."/>
            <person name="Wink J."/>
        </authorList>
    </citation>
    <scope>NUCLEOTIDE SEQUENCE</scope>
    <source>
        <strain evidence="3">WH158</strain>
    </source>
</reference>
<dbReference type="RefSeq" id="WP_218403596.1">
    <property type="nucleotide sequence ID" value="NZ_JAGSPC010000001.1"/>
</dbReference>
<keyword evidence="4" id="KW-1185">Reference proteome</keyword>
<feature type="transmembrane region" description="Helical" evidence="2">
    <location>
        <begin position="316"/>
        <end position="342"/>
    </location>
</feature>
<proteinExistence type="predicted"/>
<evidence type="ECO:0000256" key="1">
    <source>
        <dbReference type="SAM" id="Coils"/>
    </source>
</evidence>
<accession>A0A9X1F0U2</accession>
<sequence length="390" mass="42629">MSDITDGIGVAIEGALSGRAVEPKHGEGAAKSDAADRSCLNCGARPTGDFCQNCGQKLHVHRTLSAIGHDLVHGVLHLDGKFWRTIPLLLFKPGKLTRRYIDGERAKFVSPMAMFLFGVFAMFAAFQFAGLSVPTDLEGDTGAQLRELAVAEVEGLQATQKELIAELEKGDLAADARDKLQAELNEANAALKALEQAQGEVPFLEGLFGSGPDTAEGGQGTADQTDDDTTQIPLTEDGKSNFNLAIKDNGIFDVGLEKWQKDPSLMLYKLQTNAYKFSWLLIPISIPFVWLLFAFRRRFRAYDHAIFVTYSISFMSLLFIALSLVTAAGIGGGWVFTALVFIPPLHLYKQLRGTYEVGRFGATWRLLALSIFIWIVIVLFLQALLLLGAL</sequence>
<feature type="transmembrane region" description="Helical" evidence="2">
    <location>
        <begin position="277"/>
        <end position="295"/>
    </location>
</feature>
<feature type="transmembrane region" description="Helical" evidence="2">
    <location>
        <begin position="362"/>
        <end position="387"/>
    </location>
</feature>
<dbReference type="Proteomes" id="UP001138681">
    <property type="component" value="Unassembled WGS sequence"/>
</dbReference>
<feature type="transmembrane region" description="Helical" evidence="2">
    <location>
        <begin position="108"/>
        <end position="129"/>
    </location>
</feature>
<dbReference type="Pfam" id="PF12412">
    <property type="entry name" value="DUF3667"/>
    <property type="match status" value="1"/>
</dbReference>
<feature type="coiled-coil region" evidence="1">
    <location>
        <begin position="173"/>
        <end position="200"/>
    </location>
</feature>